<dbReference type="Proteomes" id="UP000250140">
    <property type="component" value="Unassembled WGS sequence"/>
</dbReference>
<protein>
    <submittedName>
        <fullName evidence="1">Uncharacterized protein</fullName>
    </submittedName>
</protein>
<evidence type="ECO:0000313" key="2">
    <source>
        <dbReference type="Proteomes" id="UP000250140"/>
    </source>
</evidence>
<feature type="non-terminal residue" evidence="1">
    <location>
        <position position="98"/>
    </location>
</feature>
<gene>
    <name evidence="1" type="ORF">AOQ84DRAFT_266198</name>
</gene>
<dbReference type="OrthoDB" id="1470350at2759"/>
<name>A0A8E2EQB5_9PEZI</name>
<feature type="non-terminal residue" evidence="1">
    <location>
        <position position="1"/>
    </location>
</feature>
<keyword evidence="2" id="KW-1185">Reference proteome</keyword>
<organism evidence="1 2">
    <name type="scientific">Glonium stellatum</name>
    <dbReference type="NCBI Taxonomy" id="574774"/>
    <lineage>
        <taxon>Eukaryota</taxon>
        <taxon>Fungi</taxon>
        <taxon>Dikarya</taxon>
        <taxon>Ascomycota</taxon>
        <taxon>Pezizomycotina</taxon>
        <taxon>Dothideomycetes</taxon>
        <taxon>Pleosporomycetidae</taxon>
        <taxon>Gloniales</taxon>
        <taxon>Gloniaceae</taxon>
        <taxon>Glonium</taxon>
    </lineage>
</organism>
<dbReference type="AlphaFoldDB" id="A0A8E2EQB5"/>
<reference evidence="1 2" key="1">
    <citation type="journal article" date="2016" name="Nat. Commun.">
        <title>Ectomycorrhizal ecology is imprinted in the genome of the dominant symbiotic fungus Cenococcum geophilum.</title>
        <authorList>
            <consortium name="DOE Joint Genome Institute"/>
            <person name="Peter M."/>
            <person name="Kohler A."/>
            <person name="Ohm R.A."/>
            <person name="Kuo A."/>
            <person name="Krutzmann J."/>
            <person name="Morin E."/>
            <person name="Arend M."/>
            <person name="Barry K.W."/>
            <person name="Binder M."/>
            <person name="Choi C."/>
            <person name="Clum A."/>
            <person name="Copeland A."/>
            <person name="Grisel N."/>
            <person name="Haridas S."/>
            <person name="Kipfer T."/>
            <person name="LaButti K."/>
            <person name="Lindquist E."/>
            <person name="Lipzen A."/>
            <person name="Maire R."/>
            <person name="Meier B."/>
            <person name="Mihaltcheva S."/>
            <person name="Molinier V."/>
            <person name="Murat C."/>
            <person name="Poggeler S."/>
            <person name="Quandt C.A."/>
            <person name="Sperisen C."/>
            <person name="Tritt A."/>
            <person name="Tisserant E."/>
            <person name="Crous P.W."/>
            <person name="Henrissat B."/>
            <person name="Nehls U."/>
            <person name="Egli S."/>
            <person name="Spatafora J.W."/>
            <person name="Grigoriev I.V."/>
            <person name="Martin F.M."/>
        </authorList>
    </citation>
    <scope>NUCLEOTIDE SEQUENCE [LARGE SCALE GENOMIC DNA]</scope>
    <source>
        <strain evidence="1 2">CBS 207.34</strain>
    </source>
</reference>
<proteinExistence type="predicted"/>
<sequence length="98" mass="11044">IPLLSLSLLLLGALYKYILHPLFLSPLRHIPAAHPTAPFSPLWSYWIRQQRRENATIRAAHERLGPVVRLGPREVSVNCVKGGLSKVYAGGMEKGEWY</sequence>
<evidence type="ECO:0000313" key="1">
    <source>
        <dbReference type="EMBL" id="OCL02905.1"/>
    </source>
</evidence>
<dbReference type="EMBL" id="KV750856">
    <property type="protein sequence ID" value="OCL02905.1"/>
    <property type="molecule type" value="Genomic_DNA"/>
</dbReference>
<accession>A0A8E2EQB5</accession>